<feature type="non-terminal residue" evidence="2">
    <location>
        <position position="112"/>
    </location>
</feature>
<dbReference type="AlphaFoldDB" id="A0A6V7GSW3"/>
<evidence type="ECO:0000313" key="3">
    <source>
        <dbReference type="Proteomes" id="UP000752696"/>
    </source>
</evidence>
<evidence type="ECO:0000313" key="2">
    <source>
        <dbReference type="EMBL" id="CAD1468140.1"/>
    </source>
</evidence>
<comment type="caution">
    <text evidence="2">The sequence shown here is derived from an EMBL/GenBank/DDBJ whole genome shotgun (WGS) entry which is preliminary data.</text>
</comment>
<keyword evidence="3" id="KW-1185">Reference proteome</keyword>
<organism evidence="2 3">
    <name type="scientific">Heterotrigona itama</name>
    <dbReference type="NCBI Taxonomy" id="395501"/>
    <lineage>
        <taxon>Eukaryota</taxon>
        <taxon>Metazoa</taxon>
        <taxon>Ecdysozoa</taxon>
        <taxon>Arthropoda</taxon>
        <taxon>Hexapoda</taxon>
        <taxon>Insecta</taxon>
        <taxon>Pterygota</taxon>
        <taxon>Neoptera</taxon>
        <taxon>Endopterygota</taxon>
        <taxon>Hymenoptera</taxon>
        <taxon>Apocrita</taxon>
        <taxon>Aculeata</taxon>
        <taxon>Apoidea</taxon>
        <taxon>Anthophila</taxon>
        <taxon>Apidae</taxon>
        <taxon>Heterotrigona</taxon>
    </lineage>
</organism>
<name>A0A6V7GSW3_9HYME</name>
<dbReference type="Proteomes" id="UP000752696">
    <property type="component" value="Unassembled WGS sequence"/>
</dbReference>
<feature type="non-terminal residue" evidence="2">
    <location>
        <position position="1"/>
    </location>
</feature>
<feature type="region of interest" description="Disordered" evidence="1">
    <location>
        <begin position="59"/>
        <end position="82"/>
    </location>
</feature>
<evidence type="ECO:0000256" key="1">
    <source>
        <dbReference type="SAM" id="MobiDB-lite"/>
    </source>
</evidence>
<accession>A0A6V7GSW3</accession>
<feature type="region of interest" description="Disordered" evidence="1">
    <location>
        <begin position="1"/>
        <end position="45"/>
    </location>
</feature>
<sequence length="112" mass="12834">FPHDACPDSIDHLADPDLHSERRMENDTDRRAGPEYRENHLRDKPVHDDLDLDAAHHRGPQEKHIHDATMGSSGPDISGRPVGKRLVHVDHVLRESRGNKWNPLARHRPRSC</sequence>
<protein>
    <submittedName>
        <fullName evidence="2">Uncharacterized protein</fullName>
    </submittedName>
</protein>
<reference evidence="2" key="1">
    <citation type="submission" date="2020-07" db="EMBL/GenBank/DDBJ databases">
        <authorList>
            <person name="Nazaruddin N."/>
        </authorList>
    </citation>
    <scope>NUCLEOTIDE SEQUENCE</scope>
</reference>
<dbReference type="EMBL" id="CAJDYZ010000145">
    <property type="protein sequence ID" value="CAD1468140.1"/>
    <property type="molecule type" value="Genomic_DNA"/>
</dbReference>
<proteinExistence type="predicted"/>
<gene>
    <name evidence="2" type="ORF">MHI_LOCUS23897</name>
</gene>